<dbReference type="Proteomes" id="UP000198999">
    <property type="component" value="Unassembled WGS sequence"/>
</dbReference>
<dbReference type="RefSeq" id="WP_092577333.1">
    <property type="nucleotide sequence ID" value="NZ_FOFN01000001.1"/>
</dbReference>
<feature type="transmembrane region" description="Helical" evidence="1">
    <location>
        <begin position="46"/>
        <end position="67"/>
    </location>
</feature>
<dbReference type="STRING" id="419940.SAMN05421824_1327"/>
<dbReference type="OrthoDB" id="1441018at2"/>
<dbReference type="AlphaFoldDB" id="A0A1H9DSB0"/>
<name>A0A1H9DSB0_9FLAO</name>
<proteinExistence type="predicted"/>
<protein>
    <recommendedName>
        <fullName evidence="4">Anti-sigma factor</fullName>
    </recommendedName>
</protein>
<keyword evidence="1" id="KW-1133">Transmembrane helix</keyword>
<accession>A0A1H9DSB0</accession>
<reference evidence="2 3" key="1">
    <citation type="submission" date="2016-10" db="EMBL/GenBank/DDBJ databases">
        <authorList>
            <person name="de Groot N.N."/>
        </authorList>
    </citation>
    <scope>NUCLEOTIDE SEQUENCE [LARGE SCALE GENOMIC DNA]</scope>
    <source>
        <strain evidence="2 3">DSM 21035</strain>
    </source>
</reference>
<keyword evidence="1" id="KW-0472">Membrane</keyword>
<keyword evidence="1" id="KW-0812">Transmembrane</keyword>
<evidence type="ECO:0008006" key="4">
    <source>
        <dbReference type="Google" id="ProtNLM"/>
    </source>
</evidence>
<evidence type="ECO:0000313" key="3">
    <source>
        <dbReference type="Proteomes" id="UP000198999"/>
    </source>
</evidence>
<keyword evidence="3" id="KW-1185">Reference proteome</keyword>
<sequence>MAQDIRDLFKNEKMEHEEMPKNHEARFLEKLKAAFPEEKASPKFSWLNIAASVVLLIGLSFGAYSVFQVETPSGEELVEVKTKTLGDVSPDLKKVEDYYLASINLELSKIKPTPETKAIFDGYLEQLNELNQEYKTLSMELTENGATELTITALIDNLRFRLNLMYRLKDQLKTLNASEESTEATQSI</sequence>
<dbReference type="EMBL" id="FOFN01000001">
    <property type="protein sequence ID" value="SEQ16376.1"/>
    <property type="molecule type" value="Genomic_DNA"/>
</dbReference>
<gene>
    <name evidence="2" type="ORF">SAMN05421824_1327</name>
</gene>
<evidence type="ECO:0000313" key="2">
    <source>
        <dbReference type="EMBL" id="SEQ16376.1"/>
    </source>
</evidence>
<organism evidence="2 3">
    <name type="scientific">Hyunsoonleella jejuensis</name>
    <dbReference type="NCBI Taxonomy" id="419940"/>
    <lineage>
        <taxon>Bacteria</taxon>
        <taxon>Pseudomonadati</taxon>
        <taxon>Bacteroidota</taxon>
        <taxon>Flavobacteriia</taxon>
        <taxon>Flavobacteriales</taxon>
        <taxon>Flavobacteriaceae</taxon>
    </lineage>
</organism>
<evidence type="ECO:0000256" key="1">
    <source>
        <dbReference type="SAM" id="Phobius"/>
    </source>
</evidence>